<dbReference type="AlphaFoldDB" id="A0A9P6I5J1"/>
<reference evidence="2" key="2">
    <citation type="submission" date="2020-11" db="EMBL/GenBank/DDBJ databases">
        <title>Whole genome sequencing of Colletotrichum sp.</title>
        <authorList>
            <person name="Li H."/>
        </authorList>
    </citation>
    <scope>NUCLEOTIDE SEQUENCE</scope>
    <source>
        <strain evidence="2">CkLH20</strain>
    </source>
</reference>
<feature type="compositionally biased region" description="Polar residues" evidence="1">
    <location>
        <begin position="531"/>
        <end position="542"/>
    </location>
</feature>
<reference evidence="2" key="1">
    <citation type="submission" date="2020-03" db="EMBL/GenBank/DDBJ databases">
        <authorList>
            <person name="He L."/>
        </authorList>
    </citation>
    <scope>NUCLEOTIDE SEQUENCE</scope>
    <source>
        <strain evidence="2">CkLH20</strain>
    </source>
</reference>
<organism evidence="2 3">
    <name type="scientific">Colletotrichum karsti</name>
    <dbReference type="NCBI Taxonomy" id="1095194"/>
    <lineage>
        <taxon>Eukaryota</taxon>
        <taxon>Fungi</taxon>
        <taxon>Dikarya</taxon>
        <taxon>Ascomycota</taxon>
        <taxon>Pezizomycotina</taxon>
        <taxon>Sordariomycetes</taxon>
        <taxon>Hypocreomycetidae</taxon>
        <taxon>Glomerellales</taxon>
        <taxon>Glomerellaceae</taxon>
        <taxon>Colletotrichum</taxon>
        <taxon>Colletotrichum boninense species complex</taxon>
    </lineage>
</organism>
<accession>A0A9P6I5J1</accession>
<evidence type="ECO:0000313" key="2">
    <source>
        <dbReference type="EMBL" id="KAF9876634.1"/>
    </source>
</evidence>
<evidence type="ECO:0008006" key="4">
    <source>
        <dbReference type="Google" id="ProtNLM"/>
    </source>
</evidence>
<feature type="compositionally biased region" description="Basic residues" evidence="1">
    <location>
        <begin position="364"/>
        <end position="374"/>
    </location>
</feature>
<dbReference type="OrthoDB" id="194443at2759"/>
<dbReference type="RefSeq" id="XP_038746095.1">
    <property type="nucleotide sequence ID" value="XM_038888759.1"/>
</dbReference>
<sequence>MSSVSDVRDFRDAAIVIAGGINAEAEAAGRKPPIELHTDEFVHLKCGETIFIVFRDVVVAGSMYFECAAFGFYKETYRQQVDFDDDIKPDVLDLYLDIAHQWFFQTKILATNIVPDGHFNALIENFEQEPLESENIKIPLLKLAKMAETVILADRFVHRPLLTILRKMFISLLKFTHNCWFDLSAEVLDWDRAYHQDFMFDYIDAFELLCMGHDDEKMLRDALTESFYFFGLDKPSFIQYYRPIFPCQFTIEWRLERDTSNPFRMRDHAEGIFTTDTMVYANKTRQQKDRRFKRVMNLCSPETRHEWLPWFNDPEEKRVRNFHLDQVVEAKRRQIICEREFVPGASIHHGSSLQATTMASDHSRRGRGKNRKSRGGQNSRGGHNQEGQDRVHNQTTVKEDGKTSGNHKSQGGQSSRGGHHQEGQDRDHPQGTVDEDGQADRKKKKRNKYKKNKARQQEGVSVADGHAAESHNQVLATVDSGLTSQAKAAPAKNAYYDAHFPALGSSTGHTNKGRNSGKQVAGNELPEVTTAPETSTNHQATPLTDRDPNIVGRRGRNGRRGRGGGRGRGNGRGGASMTDGRPLPNLS</sequence>
<feature type="compositionally biased region" description="Polar residues" evidence="1">
    <location>
        <begin position="504"/>
        <end position="518"/>
    </location>
</feature>
<proteinExistence type="predicted"/>
<dbReference type="EMBL" id="JAATWM020000017">
    <property type="protein sequence ID" value="KAF9876634.1"/>
    <property type="molecule type" value="Genomic_DNA"/>
</dbReference>
<evidence type="ECO:0000256" key="1">
    <source>
        <dbReference type="SAM" id="MobiDB-lite"/>
    </source>
</evidence>
<name>A0A9P6I5J1_9PEZI</name>
<feature type="compositionally biased region" description="Basic residues" evidence="1">
    <location>
        <begin position="553"/>
        <end position="565"/>
    </location>
</feature>
<feature type="compositionally biased region" description="Polar residues" evidence="1">
    <location>
        <begin position="349"/>
        <end position="360"/>
    </location>
</feature>
<feature type="region of interest" description="Disordered" evidence="1">
    <location>
        <begin position="348"/>
        <end position="466"/>
    </location>
</feature>
<protein>
    <recommendedName>
        <fullName evidence="4">BTB domain-containing protein</fullName>
    </recommendedName>
</protein>
<keyword evidence="3" id="KW-1185">Reference proteome</keyword>
<evidence type="ECO:0000313" key="3">
    <source>
        <dbReference type="Proteomes" id="UP000781932"/>
    </source>
</evidence>
<comment type="caution">
    <text evidence="2">The sequence shown here is derived from an EMBL/GenBank/DDBJ whole genome shotgun (WGS) entry which is preliminary data.</text>
</comment>
<feature type="compositionally biased region" description="Basic and acidic residues" evidence="1">
    <location>
        <begin position="419"/>
        <end position="429"/>
    </location>
</feature>
<dbReference type="Proteomes" id="UP000781932">
    <property type="component" value="Unassembled WGS sequence"/>
</dbReference>
<feature type="region of interest" description="Disordered" evidence="1">
    <location>
        <begin position="504"/>
        <end position="587"/>
    </location>
</feature>
<gene>
    <name evidence="2" type="ORF">CkaCkLH20_06042</name>
</gene>
<dbReference type="GeneID" id="62161833"/>
<feature type="compositionally biased region" description="Basic residues" evidence="1">
    <location>
        <begin position="441"/>
        <end position="454"/>
    </location>
</feature>
<feature type="compositionally biased region" description="Basic and acidic residues" evidence="1">
    <location>
        <begin position="386"/>
        <end position="402"/>
    </location>
</feature>